<evidence type="ECO:0000256" key="1">
    <source>
        <dbReference type="ARBA" id="ARBA00022729"/>
    </source>
</evidence>
<keyword evidence="2" id="KW-1015">Disulfide bond</keyword>
<keyword evidence="4" id="KW-0812">Transmembrane</keyword>
<proteinExistence type="predicted"/>
<feature type="region of interest" description="Disordered" evidence="3">
    <location>
        <begin position="1026"/>
        <end position="1077"/>
    </location>
</feature>
<dbReference type="Gene3D" id="2.60.40.10">
    <property type="entry name" value="Immunoglobulins"/>
    <property type="match status" value="10"/>
</dbReference>
<dbReference type="SUPFAM" id="SSF48726">
    <property type="entry name" value="Immunoglobulin"/>
    <property type="match status" value="9"/>
</dbReference>
<dbReference type="GO" id="GO:0007166">
    <property type="term" value="P:cell surface receptor signaling pathway"/>
    <property type="evidence" value="ECO:0007669"/>
    <property type="project" value="TreeGrafter"/>
</dbReference>
<dbReference type="GO" id="GO:0009897">
    <property type="term" value="C:external side of plasma membrane"/>
    <property type="evidence" value="ECO:0007669"/>
    <property type="project" value="TreeGrafter"/>
</dbReference>
<dbReference type="SMART" id="SM00408">
    <property type="entry name" value="IGc2"/>
    <property type="match status" value="9"/>
</dbReference>
<dbReference type="InterPro" id="IPR036179">
    <property type="entry name" value="Ig-like_dom_sf"/>
</dbReference>
<name>A0A3B3YTW3_9TELE</name>
<evidence type="ECO:0000313" key="8">
    <source>
        <dbReference type="Proteomes" id="UP000261480"/>
    </source>
</evidence>
<feature type="domain" description="Ig-like" evidence="6">
    <location>
        <begin position="509"/>
        <end position="589"/>
    </location>
</feature>
<protein>
    <recommendedName>
        <fullName evidence="6">Ig-like domain-containing protein</fullName>
    </recommendedName>
</protein>
<evidence type="ECO:0000256" key="5">
    <source>
        <dbReference type="SAM" id="SignalP"/>
    </source>
</evidence>
<keyword evidence="1 5" id="KW-0732">Signal</keyword>
<dbReference type="InterPro" id="IPR003598">
    <property type="entry name" value="Ig_sub2"/>
</dbReference>
<dbReference type="Pfam" id="PF13895">
    <property type="entry name" value="Ig_2"/>
    <property type="match status" value="6"/>
</dbReference>
<evidence type="ECO:0000256" key="2">
    <source>
        <dbReference type="ARBA" id="ARBA00023157"/>
    </source>
</evidence>
<dbReference type="PROSITE" id="PS50835">
    <property type="entry name" value="IG_LIKE"/>
    <property type="match status" value="10"/>
</dbReference>
<dbReference type="AlphaFoldDB" id="A0A3B3YTW3"/>
<evidence type="ECO:0000256" key="3">
    <source>
        <dbReference type="SAM" id="MobiDB-lite"/>
    </source>
</evidence>
<sequence length="1077" mass="119532">MTQLSKTTSTCETQWKMLLLQVFTLIYLTSVCAAQDGTTISSLDETTPVPATTYNPPEPSLQLTSAFSEVFTSEKVVLKCSISSSSGWTFIWEKDGKRLSQNTDISFHDSELTITANSIDLSGKYACRGEEQGKGRSSKNSQPIVVRVNANNPKLTLSRSPNFDRFYPGESISFACNVDVTSAWEYQWYKDGAQITDANVNTYKIDSLKPSDKGQYHCKVQRGKGPFYESDKKSVQVDEPPIPTLSLETPWSDVFLTEVLKFNCRVPSADWTLAWYKDQKDLSKEGPSLEIPSVEQNDGGDYTCKAQLKSRGVTSGSSSPKVITVHDKPKPVLTRSPAFSPMYPRESITFTCTVDMYPGWEYELYHNGVKQQSSSSETIAVGSVTLDGRGEYRCLAKRGQLRTDYSDPVSLDVSDPPKPILKLLSPWSDVYENEVLKFSCEVSSSEWTVVWHRNQNPIANENGLELNIAAAKVSDRGEYSCKAQQKHRGVSSASSNTSTVSVYDKLPTPTLSRDLSFSPMYIGETVKLKCTVSVSSGWSYHWYKDGNNLNKSGKELSINLTLSDHGKYSCKAKRGEKTSTGPSNELQLDVREIPVPLLSPKTQWLDVFPSESVQLSCRMEGSSGWTFIWYKDSKEYHEGSVTNSEAEGILSISQASSSHRGKYRCSGKLTGRTVSSSRSSPVELTVYDKLPTPTLSRDPIFTPMFTGETVKLRCTLSVSSGWSYHWYKDGNKLSRSGKELSINLTLSDNGGYSCEAKRGEKTSTGPSNELQLDVRDGKPNVTLLQNPSDKLMHTGDRISFTCHVNVSSGWKYVWYKDSNPLKSSEDFHQIASAKTSDSGSYKCRVERQTPTTFSSESGDVELKIDERPKANIVLLTSWSEVFSTDSLTLQCDVMGSSDSWNYTWYKEGINVSQSTSSKYKVTPNNDPEQSSYTCEGIRNERPLFSVRSDSYRTKNLLLKRRILLSISGCLFFGIIAVFIGCVALRICRKPVAADDKQEETNLFLTMAQLKDRNDAPCPLVEYITDADVNPPAKEGEENGTSCSEETPLPITSPDEQAATTNGKETTENGGGMVSFLQ</sequence>
<evidence type="ECO:0000256" key="4">
    <source>
        <dbReference type="SAM" id="Phobius"/>
    </source>
</evidence>
<feature type="domain" description="Ig-like" evidence="6">
    <location>
        <begin position="693"/>
        <end position="773"/>
    </location>
</feature>
<reference evidence="7" key="2">
    <citation type="submission" date="2025-09" db="UniProtKB">
        <authorList>
            <consortium name="Ensembl"/>
        </authorList>
    </citation>
    <scope>IDENTIFICATION</scope>
</reference>
<dbReference type="GO" id="GO:0006955">
    <property type="term" value="P:immune response"/>
    <property type="evidence" value="ECO:0007669"/>
    <property type="project" value="TreeGrafter"/>
</dbReference>
<feature type="domain" description="Ig-like" evidence="6">
    <location>
        <begin position="153"/>
        <end position="236"/>
    </location>
</feature>
<dbReference type="GeneID" id="106925193"/>
<feature type="domain" description="Ig-like" evidence="6">
    <location>
        <begin position="331"/>
        <end position="410"/>
    </location>
</feature>
<dbReference type="PANTHER" id="PTHR11481:SF112">
    <property type="entry name" value="FC RECEPTOR-LIKE PROTEIN 4-RELATED"/>
    <property type="match status" value="1"/>
</dbReference>
<dbReference type="Ensembl" id="ENSPMET00000023215.1">
    <property type="protein sequence ID" value="ENSPMEP00000030822.1"/>
    <property type="gene ID" value="ENSPMEG00000017520.1"/>
</dbReference>
<feature type="domain" description="Ig-like" evidence="6">
    <location>
        <begin position="243"/>
        <end position="324"/>
    </location>
</feature>
<feature type="compositionally biased region" description="Gly residues" evidence="3">
    <location>
        <begin position="1068"/>
        <end position="1077"/>
    </location>
</feature>
<dbReference type="Proteomes" id="UP000261480">
    <property type="component" value="Unplaced"/>
</dbReference>
<keyword evidence="4" id="KW-0472">Membrane</keyword>
<feature type="domain" description="Ig-like" evidence="6">
    <location>
        <begin position="779"/>
        <end position="854"/>
    </location>
</feature>
<feature type="signal peptide" evidence="5">
    <location>
        <begin position="1"/>
        <end position="34"/>
    </location>
</feature>
<feature type="domain" description="Ig-like" evidence="6">
    <location>
        <begin position="868"/>
        <end position="934"/>
    </location>
</feature>
<dbReference type="InterPro" id="IPR007110">
    <property type="entry name" value="Ig-like_dom"/>
</dbReference>
<feature type="domain" description="Ig-like" evidence="6">
    <location>
        <begin position="419"/>
        <end position="501"/>
    </location>
</feature>
<feature type="domain" description="Ig-like" evidence="6">
    <location>
        <begin position="59"/>
        <end position="145"/>
    </location>
</feature>
<dbReference type="RefSeq" id="XP_014854845.1">
    <property type="nucleotide sequence ID" value="XM_014999359.1"/>
</dbReference>
<dbReference type="GO" id="GO:0004888">
    <property type="term" value="F:transmembrane signaling receptor activity"/>
    <property type="evidence" value="ECO:0007669"/>
    <property type="project" value="TreeGrafter"/>
</dbReference>
<dbReference type="InterPro" id="IPR050488">
    <property type="entry name" value="Ig_Fc_receptor"/>
</dbReference>
<organism evidence="7 8">
    <name type="scientific">Poecilia mexicana</name>
    <dbReference type="NCBI Taxonomy" id="48701"/>
    <lineage>
        <taxon>Eukaryota</taxon>
        <taxon>Metazoa</taxon>
        <taxon>Chordata</taxon>
        <taxon>Craniata</taxon>
        <taxon>Vertebrata</taxon>
        <taxon>Euteleostomi</taxon>
        <taxon>Actinopterygii</taxon>
        <taxon>Neopterygii</taxon>
        <taxon>Teleostei</taxon>
        <taxon>Neoteleostei</taxon>
        <taxon>Acanthomorphata</taxon>
        <taxon>Ovalentaria</taxon>
        <taxon>Atherinomorphae</taxon>
        <taxon>Cyprinodontiformes</taxon>
        <taxon>Poeciliidae</taxon>
        <taxon>Poeciliinae</taxon>
        <taxon>Poecilia</taxon>
    </lineage>
</organism>
<keyword evidence="8" id="KW-1185">Reference proteome</keyword>
<dbReference type="PANTHER" id="PTHR11481">
    <property type="entry name" value="IMMUNOGLOBULIN FC RECEPTOR"/>
    <property type="match status" value="1"/>
</dbReference>
<evidence type="ECO:0000259" key="6">
    <source>
        <dbReference type="PROSITE" id="PS50835"/>
    </source>
</evidence>
<evidence type="ECO:0000313" key="7">
    <source>
        <dbReference type="Ensembl" id="ENSPMEP00000030822.1"/>
    </source>
</evidence>
<dbReference type="Pfam" id="PF13927">
    <property type="entry name" value="Ig_3"/>
    <property type="match status" value="3"/>
</dbReference>
<keyword evidence="4" id="KW-1133">Transmembrane helix</keyword>
<accession>A0A3B3YTW3</accession>
<dbReference type="InterPro" id="IPR013783">
    <property type="entry name" value="Ig-like_fold"/>
</dbReference>
<dbReference type="InterPro" id="IPR003599">
    <property type="entry name" value="Ig_sub"/>
</dbReference>
<feature type="chain" id="PRO_5017334094" description="Ig-like domain-containing protein" evidence="5">
    <location>
        <begin position="35"/>
        <end position="1077"/>
    </location>
</feature>
<dbReference type="STRING" id="48701.ENSPMEP00000030822"/>
<reference evidence="7" key="1">
    <citation type="submission" date="2025-08" db="UniProtKB">
        <authorList>
            <consortium name="Ensembl"/>
        </authorList>
    </citation>
    <scope>IDENTIFICATION</scope>
</reference>
<feature type="transmembrane region" description="Helical" evidence="4">
    <location>
        <begin position="962"/>
        <end position="987"/>
    </location>
</feature>
<dbReference type="CDD" id="cd00096">
    <property type="entry name" value="Ig"/>
    <property type="match status" value="2"/>
</dbReference>
<dbReference type="SMART" id="SM00409">
    <property type="entry name" value="IG"/>
    <property type="match status" value="10"/>
</dbReference>
<feature type="domain" description="Ig-like" evidence="6">
    <location>
        <begin position="596"/>
        <end position="675"/>
    </location>
</feature>